<accession>A0AAV9JH81</accession>
<protein>
    <submittedName>
        <fullName evidence="1">Uncharacterized protein</fullName>
    </submittedName>
</protein>
<name>A0AAV9JH81_9PEZI</name>
<dbReference type="AlphaFoldDB" id="A0AAV9JH81"/>
<organism evidence="1 2">
    <name type="scientific">Oleoguttula mirabilis</name>
    <dbReference type="NCBI Taxonomy" id="1507867"/>
    <lineage>
        <taxon>Eukaryota</taxon>
        <taxon>Fungi</taxon>
        <taxon>Dikarya</taxon>
        <taxon>Ascomycota</taxon>
        <taxon>Pezizomycotina</taxon>
        <taxon>Dothideomycetes</taxon>
        <taxon>Dothideomycetidae</taxon>
        <taxon>Mycosphaerellales</taxon>
        <taxon>Teratosphaeriaceae</taxon>
        <taxon>Oleoguttula</taxon>
    </lineage>
</organism>
<sequence>MRTAQTLSIRANASASPTWLYLFPDADDCDDEDAQQFYDATDENVKISPDFAWYSYAIDC</sequence>
<dbReference type="Proteomes" id="UP001324427">
    <property type="component" value="Unassembled WGS sequence"/>
</dbReference>
<reference evidence="1 2" key="1">
    <citation type="submission" date="2021-11" db="EMBL/GenBank/DDBJ databases">
        <title>Black yeast isolated from Biological Soil Crust.</title>
        <authorList>
            <person name="Kurbessoian T."/>
        </authorList>
    </citation>
    <scope>NUCLEOTIDE SEQUENCE [LARGE SCALE GENOMIC DNA]</scope>
    <source>
        <strain evidence="1 2">CCFEE 5522</strain>
    </source>
</reference>
<comment type="caution">
    <text evidence="1">The sequence shown here is derived from an EMBL/GenBank/DDBJ whole genome shotgun (WGS) entry which is preliminary data.</text>
</comment>
<gene>
    <name evidence="1" type="ORF">LTR36_004120</name>
</gene>
<dbReference type="EMBL" id="JAVFHQ010000024">
    <property type="protein sequence ID" value="KAK4544548.1"/>
    <property type="molecule type" value="Genomic_DNA"/>
</dbReference>
<evidence type="ECO:0000313" key="1">
    <source>
        <dbReference type="EMBL" id="KAK4544548.1"/>
    </source>
</evidence>
<keyword evidence="2" id="KW-1185">Reference proteome</keyword>
<evidence type="ECO:0000313" key="2">
    <source>
        <dbReference type="Proteomes" id="UP001324427"/>
    </source>
</evidence>
<proteinExistence type="predicted"/>